<reference evidence="3 4" key="1">
    <citation type="journal article" date="2018" name="Front. Microbiol.">
        <title>Comparative Genomics of the Herbivore Gut Symbiont Lactobacillus reuteri Reveals Genetic Diversity and Lifestyle Adaptation.</title>
        <authorList>
            <person name="Zhao J."/>
        </authorList>
    </citation>
    <scope>NUCLEOTIDE SEQUENCE [LARGE SCALE GENOMIC DNA]</scope>
    <source>
        <strain evidence="3 4">LR12</strain>
    </source>
</reference>
<evidence type="ECO:0000259" key="2">
    <source>
        <dbReference type="PROSITE" id="PS50943"/>
    </source>
</evidence>
<dbReference type="EMBL" id="QGHS01000154">
    <property type="protein sequence ID" value="PWT45671.1"/>
    <property type="molecule type" value="Genomic_DNA"/>
</dbReference>
<dbReference type="InterPro" id="IPR010982">
    <property type="entry name" value="Lambda_DNA-bd_dom_sf"/>
</dbReference>
<dbReference type="GO" id="GO:0003677">
    <property type="term" value="F:DNA binding"/>
    <property type="evidence" value="ECO:0007669"/>
    <property type="project" value="UniProtKB-KW"/>
</dbReference>
<dbReference type="PROSITE" id="PS50943">
    <property type="entry name" value="HTH_CROC1"/>
    <property type="match status" value="1"/>
</dbReference>
<dbReference type="RefSeq" id="WP_086132618.1">
    <property type="nucleotide sequence ID" value="NZ_JAJAOX010000062.1"/>
</dbReference>
<protein>
    <submittedName>
        <fullName evidence="3">XRE family transcriptional regulator</fullName>
    </submittedName>
</protein>
<dbReference type="Pfam" id="PF01381">
    <property type="entry name" value="HTH_3"/>
    <property type="match status" value="1"/>
</dbReference>
<evidence type="ECO:0000313" key="4">
    <source>
        <dbReference type="Proteomes" id="UP000245866"/>
    </source>
</evidence>
<dbReference type="PANTHER" id="PTHR46558">
    <property type="entry name" value="TRACRIPTIONAL REGULATORY PROTEIN-RELATED-RELATED"/>
    <property type="match status" value="1"/>
</dbReference>
<dbReference type="SMART" id="SM00530">
    <property type="entry name" value="HTH_XRE"/>
    <property type="match status" value="1"/>
</dbReference>
<dbReference type="CDD" id="cd00093">
    <property type="entry name" value="HTH_XRE"/>
    <property type="match status" value="1"/>
</dbReference>
<name>A0A317GEC2_LIMRT</name>
<proteinExistence type="predicted"/>
<dbReference type="Proteomes" id="UP000245866">
    <property type="component" value="Unassembled WGS sequence"/>
</dbReference>
<feature type="domain" description="HTH cro/C1-type" evidence="2">
    <location>
        <begin position="10"/>
        <end position="64"/>
    </location>
</feature>
<dbReference type="PANTHER" id="PTHR46558:SF11">
    <property type="entry name" value="HTH-TYPE TRANSCRIPTIONAL REGULATOR XRE"/>
    <property type="match status" value="1"/>
</dbReference>
<organism evidence="3 4">
    <name type="scientific">Limosilactobacillus reuteri</name>
    <name type="common">Lactobacillus reuteri</name>
    <dbReference type="NCBI Taxonomy" id="1598"/>
    <lineage>
        <taxon>Bacteria</taxon>
        <taxon>Bacillati</taxon>
        <taxon>Bacillota</taxon>
        <taxon>Bacilli</taxon>
        <taxon>Lactobacillales</taxon>
        <taxon>Lactobacillaceae</taxon>
        <taxon>Limosilactobacillus</taxon>
    </lineage>
</organism>
<dbReference type="Gene3D" id="1.10.260.40">
    <property type="entry name" value="lambda repressor-like DNA-binding domains"/>
    <property type="match status" value="1"/>
</dbReference>
<dbReference type="InterPro" id="IPR001387">
    <property type="entry name" value="Cro/C1-type_HTH"/>
</dbReference>
<gene>
    <name evidence="3" type="ORF">DKZ23_09220</name>
</gene>
<dbReference type="AlphaFoldDB" id="A0A317GEC2"/>
<sequence>MKNNDLAIRIVDLREKKNITQTELAKKMDLDKSSMSKIENGTRKVSSDEVAKLANIFNVSTDYLLGRKELSKADQVHNATVDEALGTIMSFEGQPVTEHDKKVMKDLLESYLRNKE</sequence>
<keyword evidence="1" id="KW-0238">DNA-binding</keyword>
<evidence type="ECO:0000313" key="3">
    <source>
        <dbReference type="EMBL" id="PWT45671.1"/>
    </source>
</evidence>
<dbReference type="SUPFAM" id="SSF47413">
    <property type="entry name" value="lambda repressor-like DNA-binding domains"/>
    <property type="match status" value="1"/>
</dbReference>
<evidence type="ECO:0000256" key="1">
    <source>
        <dbReference type="ARBA" id="ARBA00023125"/>
    </source>
</evidence>
<accession>A0A317GEC2</accession>
<comment type="caution">
    <text evidence="3">The sequence shown here is derived from an EMBL/GenBank/DDBJ whole genome shotgun (WGS) entry which is preliminary data.</text>
</comment>